<proteinExistence type="predicted"/>
<dbReference type="RefSeq" id="YP_009568386.1">
    <property type="nucleotide sequence ID" value="NC_041246.1"/>
</dbReference>
<organism evidence="1">
    <name type="scientific">Orbilia oligospora</name>
    <name type="common">Nematode-trapping fungus</name>
    <name type="synonym">Arthrobotrys oligospora</name>
    <dbReference type="NCBI Taxonomy" id="2813651"/>
    <lineage>
        <taxon>Eukaryota</taxon>
        <taxon>Fungi</taxon>
        <taxon>Dikarya</taxon>
        <taxon>Ascomycota</taxon>
        <taxon>Pezizomycotina</taxon>
        <taxon>Orbiliomycetes</taxon>
        <taxon>Orbiliales</taxon>
        <taxon>Orbiliaceae</taxon>
        <taxon>Orbilia</taxon>
    </lineage>
</organism>
<dbReference type="AlphaFoldDB" id="A0A481ZNH2"/>
<keyword evidence="1" id="KW-0496">Mitochondrion</keyword>
<evidence type="ECO:0000313" key="1">
    <source>
        <dbReference type="EMBL" id="QBL02018.1"/>
    </source>
</evidence>
<dbReference type="EMBL" id="MK571436">
    <property type="protein sequence ID" value="QBL02018.1"/>
    <property type="molecule type" value="Genomic_DNA"/>
</dbReference>
<sequence length="166" mass="19368">MKNNLSHSFYIGFSENGLYYLNFSIFIKLVNNSIKIRTDDKIISHKIPTDFDIPLDEFPDFFTDLIFIAISFIEKDFIKNNSSVDLRYTSISKDGIDNMDHIIQSIRLQKCSYENSQLKTVNFPKGIIFEDILNFSRTSLSKIFKKSKQNTEILINFNIADPKFIK</sequence>
<geneLocation type="mitochondrion" evidence="1"/>
<dbReference type="GeneID" id="39411674"/>
<reference evidence="1" key="1">
    <citation type="journal article" date="2018" name="Mitochondrial DNA Part B Resour">
        <title>The complete mitochondrial genomes of the nematode-trapping fungus Arthrobotrys oligospora.</title>
        <authorList>
            <person name="Jiang L."/>
            <person name="Zhang Y."/>
            <person name="Xu J."/>
            <person name="Zhang K.-Q."/>
            <person name="Zhang Y."/>
        </authorList>
    </citation>
    <scope>NUCLEOTIDE SEQUENCE</scope>
</reference>
<name>A0A481ZNH2_ORBOL</name>
<accession>A0A481ZNH2</accession>
<gene>
    <name evidence="1" type="primary">orf30</name>
</gene>
<reference evidence="1" key="2">
    <citation type="submission" date="2019-02" db="EMBL/GenBank/DDBJ databases">
        <authorList>
            <person name="Jiang L.L."/>
            <person name="Zhang Y."/>
        </authorList>
    </citation>
    <scope>NUCLEOTIDE SEQUENCE</scope>
</reference>
<protein>
    <submittedName>
        <fullName evidence="1">Uncharacterized protein</fullName>
    </submittedName>
</protein>